<dbReference type="InterPro" id="IPR050266">
    <property type="entry name" value="AB_hydrolase_sf"/>
</dbReference>
<reference evidence="3" key="2">
    <citation type="submission" date="2021-03" db="EMBL/GenBank/DDBJ databases">
        <authorList>
            <person name="Artuso I."/>
            <person name="Turrini P."/>
            <person name="Pirolo M."/>
            <person name="Lugli G.A."/>
            <person name="Ventura M."/>
            <person name="Visca P."/>
        </authorList>
    </citation>
    <scope>NUCLEOTIDE SEQUENCE</scope>
    <source>
        <strain evidence="3">LMG 26462</strain>
    </source>
</reference>
<keyword evidence="1 3" id="KW-0378">Hydrolase</keyword>
<evidence type="ECO:0000313" key="3">
    <source>
        <dbReference type="EMBL" id="MBT1155554.1"/>
    </source>
</evidence>
<dbReference type="AlphaFoldDB" id="A0A9X1D5A7"/>
<keyword evidence="4" id="KW-1185">Reference proteome</keyword>
<gene>
    <name evidence="3" type="ORF">J1C56_08100</name>
</gene>
<dbReference type="InterPro" id="IPR000073">
    <property type="entry name" value="AB_hydrolase_1"/>
</dbReference>
<feature type="domain" description="AB hydrolase-1" evidence="2">
    <location>
        <begin position="28"/>
        <end position="256"/>
    </location>
</feature>
<sequence>MPGLATIETSFVGSSPRIAVESVGKGELVVFMHGIGGNRRNWRDNLPVFGEHFRAVAWDARGYGDSDDYEAALRFRDFADDLARVLDHFGEERAHIIGLSMGGRIAMDFAHSYPHRLSTITLCATNTGFSRFTPEARAEFIRSRKEPLMSGKEPADIAEPVARSLMGPKASEAALAQLVDSMSRLHKHSYIKSIEALVNLDTHAGLDHITVPVHVMCGADDPLTPLSMSKEIAQLIAHATLTVVPDAGHLLNIENPVEFNNAALNFLLRHKQT</sequence>
<organism evidence="3 4">
    <name type="scientific">Aminobacter anthyllidis</name>
    <dbReference type="NCBI Taxonomy" id="1035067"/>
    <lineage>
        <taxon>Bacteria</taxon>
        <taxon>Pseudomonadati</taxon>
        <taxon>Pseudomonadota</taxon>
        <taxon>Alphaproteobacteria</taxon>
        <taxon>Hyphomicrobiales</taxon>
        <taxon>Phyllobacteriaceae</taxon>
        <taxon>Aminobacter</taxon>
    </lineage>
</organism>
<dbReference type="Proteomes" id="UP001138921">
    <property type="component" value="Unassembled WGS sequence"/>
</dbReference>
<dbReference type="InterPro" id="IPR029058">
    <property type="entry name" value="AB_hydrolase_fold"/>
</dbReference>
<protein>
    <submittedName>
        <fullName evidence="3">Alpha/beta hydrolase</fullName>
    </submittedName>
</protein>
<dbReference type="RefSeq" id="WP_214387724.1">
    <property type="nucleotide sequence ID" value="NZ_JAFLWW010000002.1"/>
</dbReference>
<evidence type="ECO:0000313" key="4">
    <source>
        <dbReference type="Proteomes" id="UP001138921"/>
    </source>
</evidence>
<evidence type="ECO:0000259" key="2">
    <source>
        <dbReference type="Pfam" id="PF00561"/>
    </source>
</evidence>
<dbReference type="PANTHER" id="PTHR43798">
    <property type="entry name" value="MONOACYLGLYCEROL LIPASE"/>
    <property type="match status" value="1"/>
</dbReference>
<dbReference type="PRINTS" id="PR00111">
    <property type="entry name" value="ABHYDROLASE"/>
</dbReference>
<dbReference type="GO" id="GO:0016020">
    <property type="term" value="C:membrane"/>
    <property type="evidence" value="ECO:0007669"/>
    <property type="project" value="TreeGrafter"/>
</dbReference>
<name>A0A9X1D5A7_9HYPH</name>
<accession>A0A9X1D5A7</accession>
<dbReference type="PANTHER" id="PTHR43798:SF31">
    <property type="entry name" value="AB HYDROLASE SUPERFAMILY PROTEIN YCLE"/>
    <property type="match status" value="1"/>
</dbReference>
<dbReference type="GO" id="GO:0016787">
    <property type="term" value="F:hydrolase activity"/>
    <property type="evidence" value="ECO:0007669"/>
    <property type="project" value="UniProtKB-KW"/>
</dbReference>
<evidence type="ECO:0000256" key="1">
    <source>
        <dbReference type="ARBA" id="ARBA00022801"/>
    </source>
</evidence>
<proteinExistence type="predicted"/>
<reference evidence="3" key="1">
    <citation type="journal article" date="2021" name="Microorganisms">
        <title>Phylogenomic Reconstruction and Metabolic Potential of the Genus Aminobacter.</title>
        <authorList>
            <person name="Artuso I."/>
            <person name="Turrini P."/>
            <person name="Pirolo M."/>
            <person name="Lugli G.A."/>
            <person name="Ventura M."/>
            <person name="Visca P."/>
        </authorList>
    </citation>
    <scope>NUCLEOTIDE SEQUENCE</scope>
    <source>
        <strain evidence="3">LMG 26462</strain>
    </source>
</reference>
<comment type="caution">
    <text evidence="3">The sequence shown here is derived from an EMBL/GenBank/DDBJ whole genome shotgun (WGS) entry which is preliminary data.</text>
</comment>
<dbReference type="EMBL" id="JAFLWW010000002">
    <property type="protein sequence ID" value="MBT1155554.1"/>
    <property type="molecule type" value="Genomic_DNA"/>
</dbReference>
<dbReference type="Pfam" id="PF00561">
    <property type="entry name" value="Abhydrolase_1"/>
    <property type="match status" value="1"/>
</dbReference>
<dbReference type="SUPFAM" id="SSF53474">
    <property type="entry name" value="alpha/beta-Hydrolases"/>
    <property type="match status" value="1"/>
</dbReference>
<dbReference type="Gene3D" id="3.40.50.1820">
    <property type="entry name" value="alpha/beta hydrolase"/>
    <property type="match status" value="1"/>
</dbReference>